<protein>
    <recommendedName>
        <fullName evidence="4">Transferrin-like domain-containing protein</fullName>
    </recommendedName>
</protein>
<feature type="region of interest" description="Disordered" evidence="3">
    <location>
        <begin position="972"/>
        <end position="1037"/>
    </location>
</feature>
<dbReference type="Gene3D" id="3.40.190.10">
    <property type="entry name" value="Periplasmic binding protein-like II"/>
    <property type="match status" value="4"/>
</dbReference>
<feature type="compositionally biased region" description="Polar residues" evidence="3">
    <location>
        <begin position="902"/>
        <end position="911"/>
    </location>
</feature>
<organism evidence="5 6">
    <name type="scientific">Ramazzottius varieornatus</name>
    <name type="common">Water bear</name>
    <name type="synonym">Tardigrade</name>
    <dbReference type="NCBI Taxonomy" id="947166"/>
    <lineage>
        <taxon>Eukaryota</taxon>
        <taxon>Metazoa</taxon>
        <taxon>Ecdysozoa</taxon>
        <taxon>Tardigrada</taxon>
        <taxon>Eutardigrada</taxon>
        <taxon>Parachela</taxon>
        <taxon>Hypsibioidea</taxon>
        <taxon>Ramazzottiidae</taxon>
        <taxon>Ramazzottius</taxon>
    </lineage>
</organism>
<dbReference type="Proteomes" id="UP000186922">
    <property type="component" value="Unassembled WGS sequence"/>
</dbReference>
<dbReference type="SUPFAM" id="SSF53850">
    <property type="entry name" value="Periplasmic binding protein-like II"/>
    <property type="match status" value="2"/>
</dbReference>
<dbReference type="EMBL" id="BDGG01000012">
    <property type="protein sequence ID" value="GAV05666.1"/>
    <property type="molecule type" value="Genomic_DNA"/>
</dbReference>
<dbReference type="FunFam" id="3.40.190.10:FF:000095">
    <property type="entry name" value="Lactotransferrin"/>
    <property type="match status" value="1"/>
</dbReference>
<dbReference type="Pfam" id="PF00405">
    <property type="entry name" value="Transferrin"/>
    <property type="match status" value="2"/>
</dbReference>
<evidence type="ECO:0000256" key="1">
    <source>
        <dbReference type="ARBA" id="ARBA00004613"/>
    </source>
</evidence>
<evidence type="ECO:0000313" key="5">
    <source>
        <dbReference type="EMBL" id="GAV05666.1"/>
    </source>
</evidence>
<reference evidence="5 6" key="1">
    <citation type="journal article" date="2016" name="Nat. Commun.">
        <title>Extremotolerant tardigrade genome and improved radiotolerance of human cultured cells by tardigrade-unique protein.</title>
        <authorList>
            <person name="Hashimoto T."/>
            <person name="Horikawa D.D."/>
            <person name="Saito Y."/>
            <person name="Kuwahara H."/>
            <person name="Kozuka-Hata H."/>
            <person name="Shin-I T."/>
            <person name="Minakuchi Y."/>
            <person name="Ohishi K."/>
            <person name="Motoyama A."/>
            <person name="Aizu T."/>
            <person name="Enomoto A."/>
            <person name="Kondo K."/>
            <person name="Tanaka S."/>
            <person name="Hara Y."/>
            <person name="Koshikawa S."/>
            <person name="Sagara H."/>
            <person name="Miura T."/>
            <person name="Yokobori S."/>
            <person name="Miyagawa K."/>
            <person name="Suzuki Y."/>
            <person name="Kubo T."/>
            <person name="Oyama M."/>
            <person name="Kohara Y."/>
            <person name="Fujiyama A."/>
            <person name="Arakawa K."/>
            <person name="Katayama T."/>
            <person name="Toyoda A."/>
            <person name="Kunieda T."/>
        </authorList>
    </citation>
    <scope>NUCLEOTIDE SEQUENCE [LARGE SCALE GENOMIC DNA]</scope>
    <source>
        <strain evidence="5 6">YOKOZUNA-1</strain>
    </source>
</reference>
<keyword evidence="6" id="KW-1185">Reference proteome</keyword>
<feature type="region of interest" description="Disordered" evidence="3">
    <location>
        <begin position="711"/>
        <end position="954"/>
    </location>
</feature>
<feature type="compositionally biased region" description="Polar residues" evidence="3">
    <location>
        <begin position="1148"/>
        <end position="1165"/>
    </location>
</feature>
<feature type="domain" description="Transferrin-like" evidence="4">
    <location>
        <begin position="312"/>
        <end position="658"/>
    </location>
</feature>
<dbReference type="CDD" id="cd13529">
    <property type="entry name" value="PBP2_transferrin"/>
    <property type="match status" value="1"/>
</dbReference>
<feature type="region of interest" description="Disordered" evidence="3">
    <location>
        <begin position="1066"/>
        <end position="1189"/>
    </location>
</feature>
<evidence type="ECO:0000256" key="2">
    <source>
        <dbReference type="ARBA" id="ARBA00022525"/>
    </source>
</evidence>
<feature type="domain" description="Transferrin-like" evidence="4">
    <location>
        <begin position="1"/>
        <end position="300"/>
    </location>
</feature>
<feature type="compositionally biased region" description="Low complexity" evidence="3">
    <location>
        <begin position="87"/>
        <end position="98"/>
    </location>
</feature>
<feature type="compositionally biased region" description="Basic and acidic residues" evidence="3">
    <location>
        <begin position="914"/>
        <end position="941"/>
    </location>
</feature>
<gene>
    <name evidence="5" type="primary">RvY_15761-1</name>
    <name evidence="5" type="synonym">RvY_15761.1</name>
    <name evidence="5" type="ORF">RvY_15761</name>
</gene>
<feature type="compositionally biased region" description="Basic and acidic residues" evidence="3">
    <location>
        <begin position="998"/>
        <end position="1007"/>
    </location>
</feature>
<dbReference type="SMART" id="SM00094">
    <property type="entry name" value="TR_FER"/>
    <property type="match status" value="1"/>
</dbReference>
<dbReference type="GO" id="GO:0005769">
    <property type="term" value="C:early endosome"/>
    <property type="evidence" value="ECO:0007669"/>
    <property type="project" value="TreeGrafter"/>
</dbReference>
<feature type="compositionally biased region" description="Basic residues" evidence="3">
    <location>
        <begin position="1176"/>
        <end position="1189"/>
    </location>
</feature>
<dbReference type="PANTHER" id="PTHR11485">
    <property type="entry name" value="TRANSFERRIN"/>
    <property type="match status" value="1"/>
</dbReference>
<feature type="compositionally biased region" description="Polar residues" evidence="3">
    <location>
        <begin position="766"/>
        <end position="782"/>
    </location>
</feature>
<dbReference type="OrthoDB" id="9981115at2759"/>
<feature type="compositionally biased region" description="Basic residues" evidence="3">
    <location>
        <begin position="711"/>
        <end position="722"/>
    </location>
</feature>
<sequence>MAVEAGDMYAAGRWFGLVPIAIEEFRGVSEKEAAVIVRRSANIVSLADLRNKSVCSPGATSLAGWSIPTARLMQMAWQSPESSSASDTDNNETGNTGNLDLTIDDCNNVAKVMSKFFGPSCVPGILDFWHNPRSDNPSVLCEKCASMADSAEWCTQQDPYAGNDGVLNCLVHEAGDVGLLSVDLAQKLLPGTMILFELLCPDGSRSPLSTLFNRACSWGSIPANTFIVDTSRTSDERQFIQSFIFNLTTKAGLFFSDKNPVSGEKRYNGSDLMWSDILTSVRSLPYREQQYTKLLSPEIADITAGKCPVTTMRFCVVGREELGKCQEFQAALMSKNVQPLLQCEMAVSHWDCMQRVATNYADVMISDASDAYLSGKMYRMIPFMAEIYDLDEPFSYVVAVVKRTDPISTLLDLRERNTCHGQIYGGTGWTVPISFLLTQNRVRDAYDCHDLTFEISQIFQKGCAPGALSSAYYRSVIHPENLCDLCTGDIENYCARNPDEAYYGSTGAFKCLAEGGGHVAFVMHTTGWENTDGHNMRIWARALVSQDYELLCVDGTRTTLGDYVTCNMGRVPANVLMTSSTKSEEVIAAYAGLLELGQLYFGASSSPDFRMFQSDGYLHQDLIFRDATTRLVLLPPENRTAEAYLGEDFIRFFCYAKTMAPNTGDVAEDILARRFEPQYSAQSVPLLKPMDVGTIDFPKYLNDSEVKRKKKSFRSSLRKSKRSSVVNRASRHKHGESPDDDHGDDDDDESGSKKRQSCVCPVAPETATSGLRPQTSYSGNTHAESHRKRDTPNKVRPTLVKLSKEEDPDAFRSSRRTSQSKSADRRLRAPSISRPPPSGEQRFSVPDALTKTDVSARRDSTTQKPSIQQTDRESVRPSEPEPKRTVEAERVENSRRKKSSVADKTTLTTVKTAKPKESLVSDRRKAEEPRDHRKLNAERTGRTSAPVAYGPSALVVPDQRRTSVIIDNIGTAKGTKKRASASVDRRSTVDESTNIPETRPDVSRRSTVDGGTNIPSKLDVGKSDQKPRPLAVSRSKETVPVISPLDAALNRKTVALAKFAPKKVPFANVPGTEKTHAPESKATTTTTVTPTKTAVTKTTVTPIPPAGGPPKISVIPPDETPKPSDTPTADTVKKGRFGKSVKRDLLSPTDTSGTDSISVSEPGTTESESSKDNDKSKKKSKVKKSSWLK</sequence>
<dbReference type="GO" id="GO:0005886">
    <property type="term" value="C:plasma membrane"/>
    <property type="evidence" value="ECO:0007669"/>
    <property type="project" value="TreeGrafter"/>
</dbReference>
<dbReference type="PRINTS" id="PR00422">
    <property type="entry name" value="TRANSFERRIN"/>
</dbReference>
<comment type="subcellular location">
    <subcellularLocation>
        <location evidence="1">Secreted</location>
    </subcellularLocation>
</comment>
<dbReference type="PANTHER" id="PTHR11485:SF29">
    <property type="entry name" value="TRANSFERRIN 2"/>
    <property type="match status" value="1"/>
</dbReference>
<feature type="compositionally biased region" description="Basic and acidic residues" evidence="3">
    <location>
        <begin position="870"/>
        <end position="894"/>
    </location>
</feature>
<keyword evidence="2" id="KW-0964">Secreted</keyword>
<dbReference type="AlphaFoldDB" id="A0A1D1VXK0"/>
<feature type="compositionally biased region" description="Low complexity" evidence="3">
    <location>
        <begin position="1081"/>
        <end position="1101"/>
    </location>
</feature>
<dbReference type="GO" id="GO:0055037">
    <property type="term" value="C:recycling endosome"/>
    <property type="evidence" value="ECO:0007669"/>
    <property type="project" value="TreeGrafter"/>
</dbReference>
<comment type="caution">
    <text evidence="5">The sequence shown here is derived from an EMBL/GenBank/DDBJ whole genome shotgun (WGS) entry which is preliminary data.</text>
</comment>
<name>A0A1D1VXK0_RAMVA</name>
<feature type="compositionally biased region" description="Acidic residues" evidence="3">
    <location>
        <begin position="738"/>
        <end position="749"/>
    </location>
</feature>
<proteinExistence type="predicted"/>
<dbReference type="InterPro" id="IPR001156">
    <property type="entry name" value="Transferrin-like_dom"/>
</dbReference>
<dbReference type="GO" id="GO:0006826">
    <property type="term" value="P:iron ion transport"/>
    <property type="evidence" value="ECO:0007669"/>
    <property type="project" value="TreeGrafter"/>
</dbReference>
<dbReference type="STRING" id="947166.A0A1D1VXK0"/>
<accession>A0A1D1VXK0</accession>
<dbReference type="GO" id="GO:0005615">
    <property type="term" value="C:extracellular space"/>
    <property type="evidence" value="ECO:0007669"/>
    <property type="project" value="TreeGrafter"/>
</dbReference>
<evidence type="ECO:0000313" key="6">
    <source>
        <dbReference type="Proteomes" id="UP000186922"/>
    </source>
</evidence>
<feature type="region of interest" description="Disordered" evidence="3">
    <location>
        <begin position="77"/>
        <end position="98"/>
    </location>
</feature>
<evidence type="ECO:0000259" key="4">
    <source>
        <dbReference type="PROSITE" id="PS51408"/>
    </source>
</evidence>
<evidence type="ECO:0000256" key="3">
    <source>
        <dbReference type="SAM" id="MobiDB-lite"/>
    </source>
</evidence>
<feature type="compositionally biased region" description="Basic and acidic residues" evidence="3">
    <location>
        <begin position="802"/>
        <end position="812"/>
    </location>
</feature>
<feature type="compositionally biased region" description="Polar residues" evidence="3">
    <location>
        <begin position="77"/>
        <end position="86"/>
    </location>
</feature>
<dbReference type="PROSITE" id="PS51408">
    <property type="entry name" value="TRANSFERRIN_LIKE_4"/>
    <property type="match status" value="2"/>
</dbReference>